<dbReference type="EMBL" id="JAQOUE010000001">
    <property type="protein sequence ID" value="MDT7042597.1"/>
    <property type="molecule type" value="Genomic_DNA"/>
</dbReference>
<evidence type="ECO:0000313" key="1">
    <source>
        <dbReference type="EMBL" id="MDT7042597.1"/>
    </source>
</evidence>
<sequence>MSLCLVVGSFSPALADDGSDQVEQAGLGVASALLTLPYGPAKIIYAGLGGIIGGATWVLTGGNTEAAQTVWEPSFYGDYVITPDHLTGKRPLRFFGVSPYQEDVYSR</sequence>
<reference evidence="1 2" key="1">
    <citation type="journal article" date="2023" name="ISME J.">
        <title>Cultivation and genomic characterization of novel and ubiquitous marine nitrite-oxidizing bacteria from the Nitrospirales.</title>
        <authorList>
            <person name="Mueller A.J."/>
            <person name="Daebeler A."/>
            <person name="Herbold C.W."/>
            <person name="Kirkegaard R.H."/>
            <person name="Daims H."/>
        </authorList>
    </citation>
    <scope>NUCLEOTIDE SEQUENCE [LARGE SCALE GENOMIC DNA]</scope>
    <source>
        <strain evidence="1 2">EB</strain>
    </source>
</reference>
<keyword evidence="2" id="KW-1185">Reference proteome</keyword>
<name>A0ABU3K852_9BACT</name>
<protein>
    <submittedName>
        <fullName evidence="1">Uncharacterized protein</fullName>
    </submittedName>
</protein>
<dbReference type="RefSeq" id="WP_313833029.1">
    <property type="nucleotide sequence ID" value="NZ_JAQOUE010000001.1"/>
</dbReference>
<comment type="caution">
    <text evidence="1">The sequence shown here is derived from an EMBL/GenBank/DDBJ whole genome shotgun (WGS) entry which is preliminary data.</text>
</comment>
<organism evidence="1 2">
    <name type="scientific">Candidatus Nitronereus thalassa</name>
    <dbReference type="NCBI Taxonomy" id="3020898"/>
    <lineage>
        <taxon>Bacteria</taxon>
        <taxon>Pseudomonadati</taxon>
        <taxon>Nitrospirota</taxon>
        <taxon>Nitrospiria</taxon>
        <taxon>Nitrospirales</taxon>
        <taxon>Nitrospiraceae</taxon>
        <taxon>Candidatus Nitronereus</taxon>
    </lineage>
</organism>
<dbReference type="Proteomes" id="UP001250932">
    <property type="component" value="Unassembled WGS sequence"/>
</dbReference>
<evidence type="ECO:0000313" key="2">
    <source>
        <dbReference type="Proteomes" id="UP001250932"/>
    </source>
</evidence>
<proteinExistence type="predicted"/>
<accession>A0ABU3K852</accession>
<gene>
    <name evidence="1" type="ORF">PPG34_09545</name>
</gene>